<gene>
    <name evidence="2" type="ORF">RHSIM_Rhsim12G0212800</name>
</gene>
<keyword evidence="3" id="KW-1185">Reference proteome</keyword>
<comment type="caution">
    <text evidence="2">The sequence shown here is derived from an EMBL/GenBank/DDBJ whole genome shotgun (WGS) entry which is preliminary data.</text>
</comment>
<feature type="compositionally biased region" description="Basic and acidic residues" evidence="1">
    <location>
        <begin position="102"/>
        <end position="113"/>
    </location>
</feature>
<dbReference type="OrthoDB" id="10444591at2759"/>
<feature type="region of interest" description="Disordered" evidence="1">
    <location>
        <begin position="1"/>
        <end position="124"/>
    </location>
</feature>
<feature type="compositionally biased region" description="Low complexity" evidence="1">
    <location>
        <begin position="79"/>
        <end position="101"/>
    </location>
</feature>
<accession>A0A834G5M5</accession>
<evidence type="ECO:0000256" key="1">
    <source>
        <dbReference type="SAM" id="MobiDB-lite"/>
    </source>
</evidence>
<proteinExistence type="predicted"/>
<protein>
    <submittedName>
        <fullName evidence="2">Uncharacterized protein</fullName>
    </submittedName>
</protein>
<dbReference type="EMBL" id="WJXA01000012">
    <property type="protein sequence ID" value="KAF7125038.1"/>
    <property type="molecule type" value="Genomic_DNA"/>
</dbReference>
<dbReference type="AlphaFoldDB" id="A0A834G5M5"/>
<sequence>MGGELPLPDSGTSGAKNPPPSPPPAATESVFISSLPRNESHHRGSVHDRLAPPIEDGQAKELVVFRQPVPSTQRRSGSDRAQSQSRVSSASCTSTYTTGSYEHSHSTESHETVALEDEDYQGTTDPPWRGISVYAVINGLKRVDTVKDAAQESFLTRTPKKKIEKGTKRAMILYKFRR</sequence>
<name>A0A834G5M5_RHOSS</name>
<evidence type="ECO:0000313" key="3">
    <source>
        <dbReference type="Proteomes" id="UP000626092"/>
    </source>
</evidence>
<reference evidence="2" key="1">
    <citation type="submission" date="2019-11" db="EMBL/GenBank/DDBJ databases">
        <authorList>
            <person name="Liu Y."/>
            <person name="Hou J."/>
            <person name="Li T.-Q."/>
            <person name="Guan C.-H."/>
            <person name="Wu X."/>
            <person name="Wu H.-Z."/>
            <person name="Ling F."/>
            <person name="Zhang R."/>
            <person name="Shi X.-G."/>
            <person name="Ren J.-P."/>
            <person name="Chen E.-F."/>
            <person name="Sun J.-M."/>
        </authorList>
    </citation>
    <scope>NUCLEOTIDE SEQUENCE</scope>
    <source>
        <strain evidence="2">Adult_tree_wgs_1</strain>
        <tissue evidence="2">Leaves</tissue>
    </source>
</reference>
<evidence type="ECO:0000313" key="2">
    <source>
        <dbReference type="EMBL" id="KAF7125038.1"/>
    </source>
</evidence>
<organism evidence="2 3">
    <name type="scientific">Rhododendron simsii</name>
    <name type="common">Sims's rhododendron</name>
    <dbReference type="NCBI Taxonomy" id="118357"/>
    <lineage>
        <taxon>Eukaryota</taxon>
        <taxon>Viridiplantae</taxon>
        <taxon>Streptophyta</taxon>
        <taxon>Embryophyta</taxon>
        <taxon>Tracheophyta</taxon>
        <taxon>Spermatophyta</taxon>
        <taxon>Magnoliopsida</taxon>
        <taxon>eudicotyledons</taxon>
        <taxon>Gunneridae</taxon>
        <taxon>Pentapetalae</taxon>
        <taxon>asterids</taxon>
        <taxon>Ericales</taxon>
        <taxon>Ericaceae</taxon>
        <taxon>Ericoideae</taxon>
        <taxon>Rhodoreae</taxon>
        <taxon>Rhododendron</taxon>
    </lineage>
</organism>
<feature type="compositionally biased region" description="Basic and acidic residues" evidence="1">
    <location>
        <begin position="38"/>
        <end position="50"/>
    </location>
</feature>
<dbReference type="Proteomes" id="UP000626092">
    <property type="component" value="Unassembled WGS sequence"/>
</dbReference>